<protein>
    <submittedName>
        <fullName evidence="6">PX domain-containing protein</fullName>
    </submittedName>
</protein>
<organism evidence="6">
    <name type="scientific">Trepomonas sp. PC1</name>
    <dbReference type="NCBI Taxonomy" id="1076344"/>
    <lineage>
        <taxon>Eukaryota</taxon>
        <taxon>Metamonada</taxon>
        <taxon>Diplomonadida</taxon>
        <taxon>Hexamitidae</taxon>
        <taxon>Hexamitinae</taxon>
        <taxon>Trepomonas</taxon>
    </lineage>
</organism>
<evidence type="ECO:0000256" key="2">
    <source>
        <dbReference type="ARBA" id="ARBA00022771"/>
    </source>
</evidence>
<dbReference type="CDD" id="cd06093">
    <property type="entry name" value="PX_domain"/>
    <property type="match status" value="1"/>
</dbReference>
<sequence>SVPYLKFLQSCQILDCEFVNYQEFMSKLQEIEEPLKKINSFLLSQQCQEQQCAECQNKTTIYLSCNHFICQSCLFEYFKNSICPCCKLEVQLTFKQMNEFQIVEQKMPKKDLSNLLIQFKNEEAKFVVTNSAFRTKKGDHHDFFEYQFTIQQGKMEFLCYHRYNDFKKLNKQIAFTPLPVPEKHWLFGGNSMTYGEWRREQLTKWIQKLVDNTNYRIMKVVVEFLVQQVHSLE</sequence>
<dbReference type="InterPro" id="IPR001841">
    <property type="entry name" value="Znf_RING"/>
</dbReference>
<dbReference type="GO" id="GO:0008270">
    <property type="term" value="F:zinc ion binding"/>
    <property type="evidence" value="ECO:0007669"/>
    <property type="project" value="UniProtKB-KW"/>
</dbReference>
<evidence type="ECO:0000313" key="6">
    <source>
        <dbReference type="EMBL" id="JAP91853.1"/>
    </source>
</evidence>
<dbReference type="PROSITE" id="PS50089">
    <property type="entry name" value="ZF_RING_2"/>
    <property type="match status" value="1"/>
</dbReference>
<keyword evidence="2 4" id="KW-0863">Zinc-finger</keyword>
<dbReference type="InterPro" id="IPR036871">
    <property type="entry name" value="PX_dom_sf"/>
</dbReference>
<dbReference type="InterPro" id="IPR017907">
    <property type="entry name" value="Znf_RING_CS"/>
</dbReference>
<name>A0A146K4M2_9EUKA</name>
<proteinExistence type="predicted"/>
<dbReference type="Gene3D" id="3.30.1520.10">
    <property type="entry name" value="Phox-like domain"/>
    <property type="match status" value="1"/>
</dbReference>
<dbReference type="GO" id="GO:0035091">
    <property type="term" value="F:phosphatidylinositol binding"/>
    <property type="evidence" value="ECO:0007669"/>
    <property type="project" value="InterPro"/>
</dbReference>
<accession>A0A146K4M2</accession>
<dbReference type="PROSITE" id="PS00518">
    <property type="entry name" value="ZF_RING_1"/>
    <property type="match status" value="1"/>
</dbReference>
<evidence type="ECO:0000256" key="4">
    <source>
        <dbReference type="PROSITE-ProRule" id="PRU00175"/>
    </source>
</evidence>
<keyword evidence="3" id="KW-0862">Zinc</keyword>
<gene>
    <name evidence="6" type="ORF">TPC1_16396</name>
</gene>
<dbReference type="InterPro" id="IPR001683">
    <property type="entry name" value="PX_dom"/>
</dbReference>
<dbReference type="SUPFAM" id="SSF57850">
    <property type="entry name" value="RING/U-box"/>
    <property type="match status" value="1"/>
</dbReference>
<dbReference type="EMBL" id="GDID01004753">
    <property type="protein sequence ID" value="JAP91853.1"/>
    <property type="molecule type" value="Transcribed_RNA"/>
</dbReference>
<evidence type="ECO:0000259" key="5">
    <source>
        <dbReference type="PROSITE" id="PS50089"/>
    </source>
</evidence>
<evidence type="ECO:0000256" key="1">
    <source>
        <dbReference type="ARBA" id="ARBA00022723"/>
    </source>
</evidence>
<feature type="non-terminal residue" evidence="6">
    <location>
        <position position="1"/>
    </location>
</feature>
<evidence type="ECO:0000256" key="3">
    <source>
        <dbReference type="ARBA" id="ARBA00022833"/>
    </source>
</evidence>
<dbReference type="Pfam" id="PF00787">
    <property type="entry name" value="PX"/>
    <property type="match status" value="1"/>
</dbReference>
<dbReference type="SUPFAM" id="SSF64268">
    <property type="entry name" value="PX domain"/>
    <property type="match status" value="1"/>
</dbReference>
<reference evidence="6" key="1">
    <citation type="submission" date="2015-07" db="EMBL/GenBank/DDBJ databases">
        <title>Adaptation to a free-living lifestyle via gene acquisitions in the diplomonad Trepomonas sp. PC1.</title>
        <authorList>
            <person name="Xu F."/>
            <person name="Jerlstrom-Hultqvist J."/>
            <person name="Kolisko M."/>
            <person name="Simpson A.G.B."/>
            <person name="Roger A.J."/>
            <person name="Svard S.G."/>
            <person name="Andersson J.O."/>
        </authorList>
    </citation>
    <scope>NUCLEOTIDE SEQUENCE</scope>
    <source>
        <strain evidence="6">PC1</strain>
    </source>
</reference>
<dbReference type="AlphaFoldDB" id="A0A146K4M2"/>
<keyword evidence="1" id="KW-0479">Metal-binding</keyword>
<feature type="domain" description="RING-type" evidence="5">
    <location>
        <begin position="52"/>
        <end position="87"/>
    </location>
</feature>